<dbReference type="GO" id="GO:0004452">
    <property type="term" value="F:isopentenyl-diphosphate delta-isomerase activity"/>
    <property type="evidence" value="ECO:0007669"/>
    <property type="project" value="TreeGrafter"/>
</dbReference>
<dbReference type="GO" id="GO:0005737">
    <property type="term" value="C:cytoplasm"/>
    <property type="evidence" value="ECO:0007669"/>
    <property type="project" value="TreeGrafter"/>
</dbReference>
<dbReference type="GeneID" id="19014635"/>
<feature type="domain" description="Nudix hydrolase" evidence="2">
    <location>
        <begin position="116"/>
        <end position="336"/>
    </location>
</feature>
<feature type="region of interest" description="Disordered" evidence="1">
    <location>
        <begin position="399"/>
        <end position="425"/>
    </location>
</feature>
<dbReference type="OrthoDB" id="510307at2759"/>
<feature type="compositionally biased region" description="Acidic residues" evidence="1">
    <location>
        <begin position="184"/>
        <end position="201"/>
    </location>
</feature>
<evidence type="ECO:0000313" key="3">
    <source>
        <dbReference type="EMBL" id="CCO66077.1"/>
    </source>
</evidence>
<dbReference type="CDD" id="cd04692">
    <property type="entry name" value="NUDIX_Hydrolase"/>
    <property type="match status" value="1"/>
</dbReference>
<feature type="compositionally biased region" description="Basic and acidic residues" evidence="1">
    <location>
        <begin position="174"/>
        <end position="183"/>
    </location>
</feature>
<proteinExistence type="predicted"/>
<feature type="region of interest" description="Disordered" evidence="1">
    <location>
        <begin position="156"/>
        <end position="224"/>
    </location>
</feature>
<accession>K8F1Y8</accession>
<dbReference type="EMBL" id="FO082272">
    <property type="protein sequence ID" value="CCO66077.1"/>
    <property type="molecule type" value="Genomic_DNA"/>
</dbReference>
<feature type="compositionally biased region" description="Acidic residues" evidence="1">
    <location>
        <begin position="60"/>
        <end position="71"/>
    </location>
</feature>
<reference evidence="3 4" key="1">
    <citation type="submission" date="2011-10" db="EMBL/GenBank/DDBJ databases">
        <authorList>
            <person name="Genoscope - CEA"/>
        </authorList>
    </citation>
    <scope>NUCLEOTIDE SEQUENCE [LARGE SCALE GENOMIC DNA]</scope>
    <source>
        <strain evidence="3 4">RCC 1105</strain>
    </source>
</reference>
<evidence type="ECO:0000259" key="2">
    <source>
        <dbReference type="PROSITE" id="PS51462"/>
    </source>
</evidence>
<feature type="compositionally biased region" description="Basic and acidic residues" evidence="1">
    <location>
        <begin position="202"/>
        <end position="218"/>
    </location>
</feature>
<dbReference type="InterPro" id="IPR000086">
    <property type="entry name" value="NUDIX_hydrolase_dom"/>
</dbReference>
<name>K8F1Y8_9CHLO</name>
<protein>
    <recommendedName>
        <fullName evidence="2">Nudix hydrolase domain-containing protein</fullName>
    </recommendedName>
</protein>
<dbReference type="RefSeq" id="XP_007511989.1">
    <property type="nucleotide sequence ID" value="XM_007511927.1"/>
</dbReference>
<dbReference type="AlphaFoldDB" id="K8F1Y8"/>
<dbReference type="SUPFAM" id="SSF55811">
    <property type="entry name" value="Nudix"/>
    <property type="match status" value="2"/>
</dbReference>
<dbReference type="PROSITE" id="PS51462">
    <property type="entry name" value="NUDIX"/>
    <property type="match status" value="1"/>
</dbReference>
<dbReference type="InterPro" id="IPR015797">
    <property type="entry name" value="NUDIX_hydrolase-like_dom_sf"/>
</dbReference>
<dbReference type="Proteomes" id="UP000198341">
    <property type="component" value="Chromosome 7"/>
</dbReference>
<dbReference type="Gene3D" id="3.90.79.10">
    <property type="entry name" value="Nucleoside Triphosphate Pyrophosphohydrolase"/>
    <property type="match status" value="2"/>
</dbReference>
<dbReference type="PANTHER" id="PTHR10885:SF20">
    <property type="entry name" value="NUDIX HYDROLASE DOMAIN-CONTAINING PROTEIN"/>
    <property type="match status" value="1"/>
</dbReference>
<dbReference type="GO" id="GO:0009240">
    <property type="term" value="P:isopentenyl diphosphate biosynthetic process"/>
    <property type="evidence" value="ECO:0007669"/>
    <property type="project" value="TreeGrafter"/>
</dbReference>
<gene>
    <name evidence="3" type="ORF">Bathy07g01450</name>
</gene>
<feature type="compositionally biased region" description="Low complexity" evidence="1">
    <location>
        <begin position="81"/>
        <end position="93"/>
    </location>
</feature>
<feature type="region of interest" description="Disordered" evidence="1">
    <location>
        <begin position="16"/>
        <end position="95"/>
    </location>
</feature>
<feature type="compositionally biased region" description="Basic and acidic residues" evidence="1">
    <location>
        <begin position="41"/>
        <end position="50"/>
    </location>
</feature>
<feature type="compositionally biased region" description="Basic and acidic residues" evidence="1">
    <location>
        <begin position="399"/>
        <end position="408"/>
    </location>
</feature>
<organism evidence="3 4">
    <name type="scientific">Bathycoccus prasinos</name>
    <dbReference type="NCBI Taxonomy" id="41875"/>
    <lineage>
        <taxon>Eukaryota</taxon>
        <taxon>Viridiplantae</taxon>
        <taxon>Chlorophyta</taxon>
        <taxon>Mamiellophyceae</taxon>
        <taxon>Mamiellales</taxon>
        <taxon>Bathycoccaceae</taxon>
        <taxon>Bathycoccus</taxon>
    </lineage>
</organism>
<dbReference type="PANTHER" id="PTHR10885">
    <property type="entry name" value="ISOPENTENYL-DIPHOSPHATE DELTA-ISOMERASE"/>
    <property type="match status" value="1"/>
</dbReference>
<dbReference type="KEGG" id="bpg:Bathy07g01450"/>
<evidence type="ECO:0000256" key="1">
    <source>
        <dbReference type="SAM" id="MobiDB-lite"/>
    </source>
</evidence>
<keyword evidence="4" id="KW-1185">Reference proteome</keyword>
<evidence type="ECO:0000313" key="4">
    <source>
        <dbReference type="Proteomes" id="UP000198341"/>
    </source>
</evidence>
<sequence length="425" mass="48735">MDAFFSSVLGKMSKTFGRFDDIDDDGTMKMTDDPATAMAQRPDELFERMKPPSSRRGVSGDDDDDDDDDESCIVHKNGPKSSSSPSWTTTSRTKMWLENARTRTEIDRKTCHENKVWHRSAHVWVFDKERNRVLCQKRSEKKDTFPGMWDISAAGHIEFDPETQGRRKRKKKTKEGEVSRGVEGEGEEKSDEDEYEEEISEEERMMEERKKKNAKTSDGDEDDEDFIHEADKHSTHPNSSRNTAAREIAEELGINVDPKQLTYAFTCAAKQADMGGCNAYEDVYFMHGDSSKDVAETFPLLGKAEVDQVAWFSWEALVATWNKEYFAKNKTQQARPRERFLPNENSVSPKSKSLLYEHDKRELTSAKLVPRNEQYVRTLDEMFKSVEILSSGKVSNLKSKFENARDGRLVSPLKKPPPPKKKTKK</sequence>
<dbReference type="STRING" id="41875.K8F1Y8"/>